<accession>A0AAN1SZT1</accession>
<organism evidence="1 2">
    <name type="scientific">Ferrigenium kumadai</name>
    <dbReference type="NCBI Taxonomy" id="1682490"/>
    <lineage>
        <taxon>Bacteria</taxon>
        <taxon>Pseudomonadati</taxon>
        <taxon>Pseudomonadota</taxon>
        <taxon>Betaproteobacteria</taxon>
        <taxon>Nitrosomonadales</taxon>
        <taxon>Gallionellaceae</taxon>
        <taxon>Ferrigenium</taxon>
    </lineage>
</organism>
<evidence type="ECO:0000313" key="2">
    <source>
        <dbReference type="Proteomes" id="UP001319121"/>
    </source>
</evidence>
<dbReference type="KEGG" id="fku:FGKAn22_12740"/>
<keyword evidence="2" id="KW-1185">Reference proteome</keyword>
<sequence length="305" mass="32333">MVALTIGLILLAGITTLIVRQSSSRTELEKTSRQIENGRYAMEILRNDIKLAGYYGEYSPPLTTSYAVPADPCDITAANQGWDSGTQGVPVPVYGYTGAATTPSCVTNRLAGTSILVVRRTATPAIAAGGAVAGTTYLQVSRCNTDTSAFAFGTSGFNLKQKDCATLAPLHKYIVRLYYISSCSVCTGSADTVPTLKMVEFIDGAQTTIPLVEGIEDMQFDYGVAASSTSGSPATYTTTPTVDDWGNVMAIRVNLLVRNNDPTAGYTDTKTYALGGAGTVTPGGPYMRHVYSQVVRLVNPSGRRE</sequence>
<dbReference type="GO" id="GO:0043683">
    <property type="term" value="P:type IV pilus assembly"/>
    <property type="evidence" value="ECO:0007669"/>
    <property type="project" value="InterPro"/>
</dbReference>
<dbReference type="Proteomes" id="UP001319121">
    <property type="component" value="Chromosome"/>
</dbReference>
<dbReference type="Pfam" id="PF16074">
    <property type="entry name" value="PilW"/>
    <property type="match status" value="1"/>
</dbReference>
<protein>
    <recommendedName>
        <fullName evidence="3">Pilus assembly protein PilW</fullName>
    </recommendedName>
</protein>
<dbReference type="EMBL" id="AP019536">
    <property type="protein sequence ID" value="BBI99581.1"/>
    <property type="molecule type" value="Genomic_DNA"/>
</dbReference>
<dbReference type="InterPro" id="IPR032092">
    <property type="entry name" value="PilW"/>
</dbReference>
<proteinExistence type="predicted"/>
<dbReference type="AlphaFoldDB" id="A0AAN1SZT1"/>
<name>A0AAN1SZT1_9PROT</name>
<reference evidence="1 2" key="1">
    <citation type="submission" date="2019-03" db="EMBL/GenBank/DDBJ databases">
        <title>Complete genome sequence of Ferrigenium kumadai strain An22, a microaerophilic iron-oxidizing bacterium isolated from a paddy field soil.</title>
        <authorList>
            <person name="Watanabe T."/>
            <person name="Asakawa S."/>
        </authorList>
    </citation>
    <scope>NUCLEOTIDE SEQUENCE [LARGE SCALE GENOMIC DNA]</scope>
    <source>
        <strain evidence="1 2">An22</strain>
    </source>
</reference>
<gene>
    <name evidence="1" type="ORF">FGKAn22_12740</name>
</gene>
<evidence type="ECO:0008006" key="3">
    <source>
        <dbReference type="Google" id="ProtNLM"/>
    </source>
</evidence>
<evidence type="ECO:0000313" key="1">
    <source>
        <dbReference type="EMBL" id="BBI99581.1"/>
    </source>
</evidence>